<evidence type="ECO:0000256" key="5">
    <source>
        <dbReference type="ARBA" id="ARBA00022679"/>
    </source>
</evidence>
<evidence type="ECO:0000256" key="8">
    <source>
        <dbReference type="ARBA" id="ARBA00022842"/>
    </source>
</evidence>
<dbReference type="GO" id="GO:0022616">
    <property type="term" value="P:DNA strand elongation"/>
    <property type="evidence" value="ECO:0007669"/>
    <property type="project" value="UniProtKB-ARBA"/>
</dbReference>
<dbReference type="GO" id="GO:0003720">
    <property type="term" value="F:telomerase activity"/>
    <property type="evidence" value="ECO:0007669"/>
    <property type="project" value="InterPro"/>
</dbReference>
<keyword evidence="10 18" id="KW-0779">Telomere</keyword>
<evidence type="ECO:0000256" key="14">
    <source>
        <dbReference type="ARBA" id="ARBA00032044"/>
    </source>
</evidence>
<dbReference type="CDD" id="cd01648">
    <property type="entry name" value="TERT"/>
    <property type="match status" value="1"/>
</dbReference>
<evidence type="ECO:0000256" key="19">
    <source>
        <dbReference type="SAM" id="MobiDB-lite"/>
    </source>
</evidence>
<dbReference type="InterPro" id="IPR043502">
    <property type="entry name" value="DNA/RNA_pol_sf"/>
</dbReference>
<gene>
    <name evidence="22" type="primary">tert</name>
</gene>
<evidence type="ECO:0000256" key="6">
    <source>
        <dbReference type="ARBA" id="ARBA00022695"/>
    </source>
</evidence>
<evidence type="ECO:0000259" key="20">
    <source>
        <dbReference type="PROSITE" id="PS50878"/>
    </source>
</evidence>
<dbReference type="AlphaFoldDB" id="A0A6J2WPR5"/>
<dbReference type="PANTHER" id="PTHR12066">
    <property type="entry name" value="TELOMERASE REVERSE TRANSCRIPTASE"/>
    <property type="match status" value="1"/>
</dbReference>
<dbReference type="FunFam" id="1.10.132.70:FF:000002">
    <property type="entry name" value="Telomerase reverse transcriptase"/>
    <property type="match status" value="1"/>
</dbReference>
<evidence type="ECO:0000256" key="3">
    <source>
        <dbReference type="ARBA" id="ARBA00016182"/>
    </source>
</evidence>
<dbReference type="GO" id="GO:0070034">
    <property type="term" value="F:telomerase RNA binding"/>
    <property type="evidence" value="ECO:0007669"/>
    <property type="project" value="UniProtKB-ARBA"/>
</dbReference>
<comment type="function">
    <text evidence="16 18">Telomerase is a ribonucleoprotein enzyme essential for the replication of chromosome termini in most eukaryotes. It elongates telomeres. It is a reverse transcriptase that adds simple sequence repeats to chromosome ends by copying a template sequence within the RNA component of the enzyme.</text>
</comment>
<dbReference type="SMART" id="SM00975">
    <property type="entry name" value="Telomerase_RBD"/>
    <property type="match status" value="1"/>
</dbReference>
<dbReference type="Pfam" id="PF12009">
    <property type="entry name" value="Telomerase_RBD"/>
    <property type="match status" value="1"/>
</dbReference>
<dbReference type="GO" id="GO:0042162">
    <property type="term" value="F:telomeric DNA binding"/>
    <property type="evidence" value="ECO:0007669"/>
    <property type="project" value="TreeGrafter"/>
</dbReference>
<evidence type="ECO:0000256" key="16">
    <source>
        <dbReference type="ARBA" id="ARBA00057229"/>
    </source>
</evidence>
<evidence type="ECO:0000256" key="10">
    <source>
        <dbReference type="ARBA" id="ARBA00022895"/>
    </source>
</evidence>
<evidence type="ECO:0000256" key="2">
    <source>
        <dbReference type="ARBA" id="ARBA00012493"/>
    </source>
</evidence>
<keyword evidence="7 18" id="KW-0479">Metal-binding</keyword>
<evidence type="ECO:0000256" key="9">
    <source>
        <dbReference type="ARBA" id="ARBA00022884"/>
    </source>
</evidence>
<keyword evidence="12 18" id="KW-0539">Nucleus</keyword>
<evidence type="ECO:0000256" key="18">
    <source>
        <dbReference type="RuleBase" id="RU365061"/>
    </source>
</evidence>
<evidence type="ECO:0000256" key="1">
    <source>
        <dbReference type="ARBA" id="ARBA00008001"/>
    </source>
</evidence>
<dbReference type="Gene3D" id="1.10.357.90">
    <property type="match status" value="1"/>
</dbReference>
<dbReference type="GO" id="GO:0046872">
    <property type="term" value="F:metal ion binding"/>
    <property type="evidence" value="ECO:0007669"/>
    <property type="project" value="UniProtKB-KW"/>
</dbReference>
<evidence type="ECO:0000256" key="4">
    <source>
        <dbReference type="ARBA" id="ARBA00022454"/>
    </source>
</evidence>
<feature type="region of interest" description="Disordered" evidence="19">
    <location>
        <begin position="199"/>
        <end position="273"/>
    </location>
</feature>
<keyword evidence="8 18" id="KW-0460">Magnesium</keyword>
<comment type="subcellular location">
    <subcellularLocation>
        <location evidence="18">Nucleus</location>
    </subcellularLocation>
    <subcellularLocation>
        <location evidence="18">Chromosome</location>
        <location evidence="18">Telomere</location>
    </subcellularLocation>
</comment>
<sequence>MSECNLTRVLELLRSLYPRVQTLEEYSNDIVFSNGENAVLVEESDTSRFKSLVKGLIVCPEKPLREIPHSDQLSTLPEVLAYVLNYMQRRKKRNVLKFGYLSSDKQGDCDPFKLHGCITQSAAFISGSELWKKINQRLGTDITKYLLQHCALFVAVPPSCLFQVCGVPVYDLVPARTWSGFFLSRSSLRTSSVATREVFRAKKQRKMTNSNRKPVQKTKKRRRDDRGEEEDDQGLPFKKKRIEVTEKAQNGRCPSSTLEETESVKTERGKSSAVVASASKGRFSWKTGEQPPSCPSQCFIRVLGMLYGGKGMKNFILNRKIKAGVQGLRHLQGPDLVRVVFFQGEAYLNGEEPRPKKLPKRFFNMVGLFSRLLRRHKTCPYAHFLRKKCTGGEGKEDMVSLLSSHCSSYRVYLFLRECIYHVVPEELWGTEQNRLLFLSHVKHFLRLGKFERLSLVQVMWRMKVSECSWLRFKKKGHCPSEQRYREWILGQFLAWLLDTYVLGLVRAMFYVTESMSQKHALRFYRREVWVKLQKLAFSEHLSKGQWETLTPSEVAALPKTTVTSRIRFIPKANGMRPITKHVGTSSSIQFRSSVRDLCNVLALCLKERPSLAGSTVWGHHDIHRILKSIVPQQKKSPGPLYFVKVDVSGAYDSLPHDKLLEVVGEVLQPVRDVEFSVRHYAKIWGDSLHGLRRQFCTKAETLESPNMKGFVLDEQRNGKLHNGILVEMVSKDVKGRDIFNFFKQMLTSYVIQFEKNTFRQVRGIPQGSAVSTMLCNLCYGHMESALLSHVTEKGGCLMRLVDDFLLITPKLNKAMSFLKTLLAGVPQYGCVINPQKVAVNFPLEQELSVPGITQLPLRALFPWCGLLLDTHTLDVYNDYSSYAGLSLRYSLTLGSATSPATFMRKKLMSILRLKCNPIFLDVGINSLEAVYKNIYKIVLLQAQRFHACARSLPLGQNVGTNPLFFLRLIWSMVKLTNKSIRQSNPGKSLCFLLQYEAVELLYCLAFEVVFTRYRPSYSSLLPPMCKRKLRLQRMLRGMRLARVRQAATPKIPPDFKAIKA</sequence>
<keyword evidence="4 18" id="KW-0158">Chromosome</keyword>
<name>A0A6J2WPR5_CHACN</name>
<dbReference type="InterPro" id="IPR000477">
    <property type="entry name" value="RT_dom"/>
</dbReference>
<protein>
    <recommendedName>
        <fullName evidence="3 18">Telomerase reverse transcriptase</fullName>
        <ecNumber evidence="2 18">2.7.7.49</ecNumber>
    </recommendedName>
    <alternativeName>
        <fullName evidence="14 18">Telomerase catalytic subunit</fullName>
    </alternativeName>
</protein>
<dbReference type="InterPro" id="IPR049139">
    <property type="entry name" value="TERT_C"/>
</dbReference>
<dbReference type="GeneID" id="115825761"/>
<evidence type="ECO:0000313" key="22">
    <source>
        <dbReference type="RefSeq" id="XP_030645421.1"/>
    </source>
</evidence>
<comment type="catalytic activity">
    <reaction evidence="15 18">
        <text>DNA(n) + a 2'-deoxyribonucleoside 5'-triphosphate = DNA(n+1) + diphosphate</text>
        <dbReference type="Rhea" id="RHEA:22508"/>
        <dbReference type="Rhea" id="RHEA-COMP:17339"/>
        <dbReference type="Rhea" id="RHEA-COMP:17340"/>
        <dbReference type="ChEBI" id="CHEBI:33019"/>
        <dbReference type="ChEBI" id="CHEBI:61560"/>
        <dbReference type="ChEBI" id="CHEBI:173112"/>
        <dbReference type="EC" id="2.7.7.49"/>
    </reaction>
</comment>
<evidence type="ECO:0000256" key="11">
    <source>
        <dbReference type="ARBA" id="ARBA00022918"/>
    </source>
</evidence>
<dbReference type="GO" id="GO:0007004">
    <property type="term" value="P:telomere maintenance via telomerase"/>
    <property type="evidence" value="ECO:0007669"/>
    <property type="project" value="TreeGrafter"/>
</dbReference>
<dbReference type="Pfam" id="PF00078">
    <property type="entry name" value="RVT_1"/>
    <property type="match status" value="1"/>
</dbReference>
<feature type="domain" description="Reverse transcriptase" evidence="20">
    <location>
        <begin position="550"/>
        <end position="868"/>
    </location>
</feature>
<dbReference type="Gene3D" id="1.10.132.70">
    <property type="match status" value="1"/>
</dbReference>
<dbReference type="OrthoDB" id="289721at2759"/>
<evidence type="ECO:0000256" key="7">
    <source>
        <dbReference type="ARBA" id="ARBA00022723"/>
    </source>
</evidence>
<dbReference type="PROSITE" id="PS50878">
    <property type="entry name" value="RT_POL"/>
    <property type="match status" value="1"/>
</dbReference>
<organism evidence="21 22">
    <name type="scientific">Chanos chanos</name>
    <name type="common">Milkfish</name>
    <name type="synonym">Mugil chanos</name>
    <dbReference type="NCBI Taxonomy" id="29144"/>
    <lineage>
        <taxon>Eukaryota</taxon>
        <taxon>Metazoa</taxon>
        <taxon>Chordata</taxon>
        <taxon>Craniata</taxon>
        <taxon>Vertebrata</taxon>
        <taxon>Euteleostomi</taxon>
        <taxon>Actinopterygii</taxon>
        <taxon>Neopterygii</taxon>
        <taxon>Teleostei</taxon>
        <taxon>Ostariophysi</taxon>
        <taxon>Gonorynchiformes</taxon>
        <taxon>Chanidae</taxon>
        <taxon>Chanos</taxon>
    </lineage>
</organism>
<keyword evidence="11 18" id="KW-0695">RNA-directed DNA polymerase</keyword>
<evidence type="ECO:0000256" key="13">
    <source>
        <dbReference type="ARBA" id="ARBA00023274"/>
    </source>
</evidence>
<dbReference type="RefSeq" id="XP_030645421.1">
    <property type="nucleotide sequence ID" value="XM_030789561.1"/>
</dbReference>
<evidence type="ECO:0000313" key="21">
    <source>
        <dbReference type="Proteomes" id="UP000504632"/>
    </source>
</evidence>
<dbReference type="PRINTS" id="PR01365">
    <property type="entry name" value="TELOMERASERT"/>
</dbReference>
<accession>A0A6J2WPR5</accession>
<keyword evidence="21" id="KW-1185">Reference proteome</keyword>
<dbReference type="InParanoid" id="A0A6J2WPR5"/>
<reference evidence="22" key="1">
    <citation type="submission" date="2025-08" db="UniProtKB">
        <authorList>
            <consortium name="RefSeq"/>
        </authorList>
    </citation>
    <scope>IDENTIFICATION</scope>
</reference>
<evidence type="ECO:0000256" key="17">
    <source>
        <dbReference type="ARBA" id="ARBA00061974"/>
    </source>
</evidence>
<keyword evidence="13" id="KW-0687">Ribonucleoprotein</keyword>
<dbReference type="GO" id="GO:0000781">
    <property type="term" value="C:chromosome, telomeric region"/>
    <property type="evidence" value="ECO:0007669"/>
    <property type="project" value="UniProtKB-SubCell"/>
</dbReference>
<dbReference type="FunFam" id="1.10.357.90:FF:000001">
    <property type="entry name" value="Telomerase reverse transcriptase"/>
    <property type="match status" value="1"/>
</dbReference>
<proteinExistence type="inferred from homology"/>
<feature type="compositionally biased region" description="Basic residues" evidence="19">
    <location>
        <begin position="214"/>
        <end position="223"/>
    </location>
</feature>
<keyword evidence="6 18" id="KW-0548">Nucleotidyltransferase</keyword>
<comment type="similarity">
    <text evidence="1 18">Belongs to the reverse transcriptase family. Telomerase subfamily.</text>
</comment>
<dbReference type="InterPro" id="IPR021891">
    <property type="entry name" value="Telomerase_RBD"/>
</dbReference>
<keyword evidence="5 18" id="KW-0808">Transferase</keyword>
<dbReference type="CTD" id="7015"/>
<dbReference type="GO" id="GO:0000333">
    <property type="term" value="C:telomerase catalytic core complex"/>
    <property type="evidence" value="ECO:0007669"/>
    <property type="project" value="TreeGrafter"/>
</dbReference>
<dbReference type="Gene3D" id="3.30.70.2630">
    <property type="match status" value="1"/>
</dbReference>
<dbReference type="Proteomes" id="UP000504632">
    <property type="component" value="Chromosome 12"/>
</dbReference>
<dbReference type="PANTHER" id="PTHR12066:SF0">
    <property type="entry name" value="TELOMERASE REVERSE TRANSCRIPTASE"/>
    <property type="match status" value="1"/>
</dbReference>
<dbReference type="EC" id="2.7.7.49" evidence="2 18"/>
<evidence type="ECO:0000256" key="15">
    <source>
        <dbReference type="ARBA" id="ARBA00048173"/>
    </source>
</evidence>
<evidence type="ECO:0000256" key="12">
    <source>
        <dbReference type="ARBA" id="ARBA00023242"/>
    </source>
</evidence>
<comment type="subunit">
    <text evidence="17">Catalytic subunit of the telomerase holoenzyme complex composed minimally of TERT and the telomerase RNA template component (TERC).</text>
</comment>
<dbReference type="Pfam" id="PF21399">
    <property type="entry name" value="TERT_C"/>
    <property type="match status" value="1"/>
</dbReference>
<dbReference type="SUPFAM" id="SSF56672">
    <property type="entry name" value="DNA/RNA polymerases"/>
    <property type="match status" value="1"/>
</dbReference>
<dbReference type="InterPro" id="IPR003545">
    <property type="entry name" value="Telomerase_RT"/>
</dbReference>
<keyword evidence="9" id="KW-0694">RNA-binding</keyword>